<gene>
    <name evidence="2" type="ORF">Cba03nite_00280</name>
</gene>
<feature type="transmembrane region" description="Helical" evidence="1">
    <location>
        <begin position="12"/>
        <end position="33"/>
    </location>
</feature>
<keyword evidence="1" id="KW-0812">Transmembrane</keyword>
<dbReference type="AlphaFoldDB" id="A0A8J3JIB7"/>
<accession>A0A8J3JIB7</accession>
<dbReference type="Proteomes" id="UP000601223">
    <property type="component" value="Unassembled WGS sequence"/>
</dbReference>
<evidence type="ECO:0000256" key="1">
    <source>
        <dbReference type="SAM" id="Phobius"/>
    </source>
</evidence>
<keyword evidence="1" id="KW-0472">Membrane</keyword>
<dbReference type="RefSeq" id="WP_203740241.1">
    <property type="nucleotide sequence ID" value="NZ_BONF01000001.1"/>
</dbReference>
<evidence type="ECO:0008006" key="4">
    <source>
        <dbReference type="Google" id="ProtNLM"/>
    </source>
</evidence>
<comment type="caution">
    <text evidence="2">The sequence shown here is derived from an EMBL/GenBank/DDBJ whole genome shotgun (WGS) entry which is preliminary data.</text>
</comment>
<sequence>MAFQDRMTLRNLYLYLVCLITLVISIFAAVSLVRSAVELFYPDPGYYGYPPRCADVQGGKPCDAAQQAAFEVDQKRQQELMRDSQRRNAILGLVTSGTTLAIAVPVYAYHWKRIQTELPPRTVVPAGEPPTV</sequence>
<name>A0A8J3JIB7_9ACTN</name>
<reference evidence="2 3" key="1">
    <citation type="submission" date="2021-01" db="EMBL/GenBank/DDBJ databases">
        <title>Whole genome shotgun sequence of Catellatospora bangladeshensis NBRC 107357.</title>
        <authorList>
            <person name="Komaki H."/>
            <person name="Tamura T."/>
        </authorList>
    </citation>
    <scope>NUCLEOTIDE SEQUENCE [LARGE SCALE GENOMIC DNA]</scope>
    <source>
        <strain evidence="2 3">NBRC 107357</strain>
    </source>
</reference>
<keyword evidence="1" id="KW-1133">Transmembrane helix</keyword>
<organism evidence="2 3">
    <name type="scientific">Catellatospora bangladeshensis</name>
    <dbReference type="NCBI Taxonomy" id="310355"/>
    <lineage>
        <taxon>Bacteria</taxon>
        <taxon>Bacillati</taxon>
        <taxon>Actinomycetota</taxon>
        <taxon>Actinomycetes</taxon>
        <taxon>Micromonosporales</taxon>
        <taxon>Micromonosporaceae</taxon>
        <taxon>Catellatospora</taxon>
    </lineage>
</organism>
<proteinExistence type="predicted"/>
<feature type="transmembrane region" description="Helical" evidence="1">
    <location>
        <begin position="89"/>
        <end position="109"/>
    </location>
</feature>
<dbReference type="EMBL" id="BONF01000001">
    <property type="protein sequence ID" value="GIF78679.1"/>
    <property type="molecule type" value="Genomic_DNA"/>
</dbReference>
<evidence type="ECO:0000313" key="3">
    <source>
        <dbReference type="Proteomes" id="UP000601223"/>
    </source>
</evidence>
<protein>
    <recommendedName>
        <fullName evidence="4">Transmembrane protein</fullName>
    </recommendedName>
</protein>
<evidence type="ECO:0000313" key="2">
    <source>
        <dbReference type="EMBL" id="GIF78679.1"/>
    </source>
</evidence>
<keyword evidence="3" id="KW-1185">Reference proteome</keyword>